<keyword evidence="2" id="KW-1185">Reference proteome</keyword>
<protein>
    <submittedName>
        <fullName evidence="1">Type III secretion protein hrcQa</fullName>
    </submittedName>
</protein>
<organism evidence="1 2">
    <name type="scientific">Pseudomonas asuensis</name>
    <dbReference type="NCBI Taxonomy" id="1825787"/>
    <lineage>
        <taxon>Bacteria</taxon>
        <taxon>Pseudomonadati</taxon>
        <taxon>Pseudomonadota</taxon>
        <taxon>Gammaproteobacteria</taxon>
        <taxon>Pseudomonadales</taxon>
        <taxon>Pseudomonadaceae</taxon>
        <taxon>Pseudomonas</taxon>
    </lineage>
</organism>
<proteinExistence type="predicted"/>
<dbReference type="RefSeq" id="WP_188868590.1">
    <property type="nucleotide sequence ID" value="NZ_BMNW01000022.1"/>
</dbReference>
<evidence type="ECO:0000313" key="2">
    <source>
        <dbReference type="Proteomes" id="UP000616499"/>
    </source>
</evidence>
<reference evidence="2" key="1">
    <citation type="journal article" date="2019" name="Int. J. Syst. Evol. Microbiol.">
        <title>The Global Catalogue of Microorganisms (GCM) 10K type strain sequencing project: providing services to taxonomists for standard genome sequencing and annotation.</title>
        <authorList>
            <consortium name="The Broad Institute Genomics Platform"/>
            <consortium name="The Broad Institute Genome Sequencing Center for Infectious Disease"/>
            <person name="Wu L."/>
            <person name="Ma J."/>
        </authorList>
    </citation>
    <scope>NUCLEOTIDE SEQUENCE [LARGE SCALE GENOMIC DNA]</scope>
    <source>
        <strain evidence="2">JCM 13501</strain>
    </source>
</reference>
<dbReference type="EMBL" id="BMNW01000022">
    <property type="protein sequence ID" value="GGM31099.1"/>
    <property type="molecule type" value="Genomic_DNA"/>
</dbReference>
<comment type="caution">
    <text evidence="1">The sequence shown here is derived from an EMBL/GenBank/DDBJ whole genome shotgun (WGS) entry which is preliminary data.</text>
</comment>
<dbReference type="Proteomes" id="UP000616499">
    <property type="component" value="Unassembled WGS sequence"/>
</dbReference>
<sequence length="239" mass="26462">MKRLTLQPITAAFAQASRKLGTGVTLPFAVRGIPGELQLEATQAGEGHDQGIWFGSAAGPFKLSDASAVLSLLGESPVIVKGETQAWYWQFISQHLSPAIAEGLAPLEPWCAEPPQGLLIHCRLRVQVGNNQVHAYWSASPETLLQWLDTPSWQYHRNPLPAMFELTFPLVLGRMTLTAAQLESLRPGDVLLPTECLFNSEGYGHLVLADRRWLGHTQCSDRHLSLTLSHEEDSHHEQY</sequence>
<gene>
    <name evidence="1" type="primary">hrcQa</name>
    <name evidence="1" type="ORF">GCM10009425_47200</name>
</gene>
<name>A0ABQ2H372_9PSED</name>
<accession>A0ABQ2H372</accession>
<evidence type="ECO:0000313" key="1">
    <source>
        <dbReference type="EMBL" id="GGM31099.1"/>
    </source>
</evidence>